<dbReference type="RefSeq" id="WP_114072597.1">
    <property type="nucleotide sequence ID" value="NZ_CP029554.1"/>
</dbReference>
<feature type="domain" description="N-acetyltransferase" evidence="1">
    <location>
        <begin position="1"/>
        <end position="141"/>
    </location>
</feature>
<dbReference type="KEGG" id="chrb:DK843_03850"/>
<sequence length="141" mass="15395">MSVPEIIVCDRAHPEAEAAIAAGLNQYNDQQAGYADRQPLSVLVRDPASGEVLGGAYGRSSLGLLFLELFHLPPALRGQGLGSRVLQAFEAEGRKRGCRHAVLYTMRLQAPGFYQSRGWQVFGEIPCEPLGNSRVFLRKAL</sequence>
<evidence type="ECO:0000313" key="3">
    <source>
        <dbReference type="Proteomes" id="UP000252038"/>
    </source>
</evidence>
<accession>A0A344UE28</accession>
<keyword evidence="2" id="KW-0808">Transferase</keyword>
<dbReference type="Pfam" id="PF00583">
    <property type="entry name" value="Acetyltransf_1"/>
    <property type="match status" value="1"/>
</dbReference>
<proteinExistence type="predicted"/>
<dbReference type="Proteomes" id="UP000252038">
    <property type="component" value="Chromosome"/>
</dbReference>
<name>A0A344UE28_9NEIS</name>
<dbReference type="InterPro" id="IPR000182">
    <property type="entry name" value="GNAT_dom"/>
</dbReference>
<dbReference type="GO" id="GO:0016747">
    <property type="term" value="F:acyltransferase activity, transferring groups other than amino-acyl groups"/>
    <property type="evidence" value="ECO:0007669"/>
    <property type="project" value="InterPro"/>
</dbReference>
<dbReference type="Gene3D" id="3.40.630.30">
    <property type="match status" value="1"/>
</dbReference>
<dbReference type="AlphaFoldDB" id="A0A344UE28"/>
<dbReference type="PROSITE" id="PS51186">
    <property type="entry name" value="GNAT"/>
    <property type="match status" value="1"/>
</dbReference>
<evidence type="ECO:0000259" key="1">
    <source>
        <dbReference type="PROSITE" id="PS51186"/>
    </source>
</evidence>
<dbReference type="EMBL" id="CP029554">
    <property type="protein sequence ID" value="AXE33526.1"/>
    <property type="molecule type" value="Genomic_DNA"/>
</dbReference>
<evidence type="ECO:0000313" key="2">
    <source>
        <dbReference type="EMBL" id="AXE33526.1"/>
    </source>
</evidence>
<dbReference type="CDD" id="cd04301">
    <property type="entry name" value="NAT_SF"/>
    <property type="match status" value="1"/>
</dbReference>
<gene>
    <name evidence="2" type="ORF">DK843_03850</name>
</gene>
<dbReference type="SUPFAM" id="SSF55729">
    <property type="entry name" value="Acyl-CoA N-acyltransferases (Nat)"/>
    <property type="match status" value="1"/>
</dbReference>
<organism evidence="2 3">
    <name type="scientific">Chromobacterium phragmitis</name>
    <dbReference type="NCBI Taxonomy" id="2202141"/>
    <lineage>
        <taxon>Bacteria</taxon>
        <taxon>Pseudomonadati</taxon>
        <taxon>Pseudomonadota</taxon>
        <taxon>Betaproteobacteria</taxon>
        <taxon>Neisseriales</taxon>
        <taxon>Chromobacteriaceae</taxon>
        <taxon>Chromobacterium</taxon>
    </lineage>
</organism>
<dbReference type="InterPro" id="IPR016181">
    <property type="entry name" value="Acyl_CoA_acyltransferase"/>
</dbReference>
<protein>
    <submittedName>
        <fullName evidence="2">GNAT family N-acetyltransferase</fullName>
    </submittedName>
</protein>
<reference evidence="2 3" key="1">
    <citation type="submission" date="2018-05" db="EMBL/GenBank/DDBJ databases">
        <title>Genome sequencing, assembly and analysis of the novel insecticidal bacterium, Chromobacterium phragmitis.</title>
        <authorList>
            <person name="Sparks M.E."/>
            <person name="Blackburn M.B."/>
            <person name="Gundersen-Rindal D.E."/>
        </authorList>
    </citation>
    <scope>NUCLEOTIDE SEQUENCE [LARGE SCALE GENOMIC DNA]</scope>
    <source>
        <strain evidence="2">IIBBL 274-1</strain>
    </source>
</reference>